<evidence type="ECO:0000256" key="8">
    <source>
        <dbReference type="ARBA" id="ARBA00031615"/>
    </source>
</evidence>
<evidence type="ECO:0000313" key="11">
    <source>
        <dbReference type="Proteomes" id="UP000604730"/>
    </source>
</evidence>
<dbReference type="InterPro" id="IPR005225">
    <property type="entry name" value="Small_GTP-bd"/>
</dbReference>
<dbReference type="InterPro" id="IPR004535">
    <property type="entry name" value="Transl_elong_SelB"/>
</dbReference>
<dbReference type="Pfam" id="PF00009">
    <property type="entry name" value="GTP_EFTU"/>
    <property type="match status" value="1"/>
</dbReference>
<dbReference type="CDD" id="cd03696">
    <property type="entry name" value="SelB_II"/>
    <property type="match status" value="1"/>
</dbReference>
<dbReference type="InterPro" id="IPR000795">
    <property type="entry name" value="T_Tr_GTP-bd_dom"/>
</dbReference>
<evidence type="ECO:0000259" key="9">
    <source>
        <dbReference type="PROSITE" id="PS51722"/>
    </source>
</evidence>
<dbReference type="PANTHER" id="PTHR43721">
    <property type="entry name" value="ELONGATION FACTOR TU-RELATED"/>
    <property type="match status" value="1"/>
</dbReference>
<keyword evidence="5" id="KW-0648">Protein biosynthesis</keyword>
<dbReference type="NCBIfam" id="TIGR00231">
    <property type="entry name" value="small_GTP"/>
    <property type="match status" value="1"/>
</dbReference>
<dbReference type="Pfam" id="PF09106">
    <property type="entry name" value="WHD_2nd_SelB"/>
    <property type="match status" value="1"/>
</dbReference>
<dbReference type="Gene3D" id="3.40.50.300">
    <property type="entry name" value="P-loop containing nucleotide triphosphate hydrolases"/>
    <property type="match status" value="1"/>
</dbReference>
<dbReference type="RefSeq" id="WP_208429173.1">
    <property type="nucleotide sequence ID" value="NZ_JAEPRJ010000001.1"/>
</dbReference>
<dbReference type="InterPro" id="IPR009001">
    <property type="entry name" value="Transl_elong_EF1A/Init_IF2_C"/>
</dbReference>
<protein>
    <recommendedName>
        <fullName evidence="2">Selenocysteine-specific elongation factor</fullName>
    </recommendedName>
    <alternativeName>
        <fullName evidence="8">SelB translation factor</fullName>
    </alternativeName>
</protein>
<dbReference type="InterPro" id="IPR036388">
    <property type="entry name" value="WH-like_DNA-bd_sf"/>
</dbReference>
<accession>A0ABS1J0M5</accession>
<reference evidence="10 11" key="1">
    <citation type="submission" date="2021-01" db="EMBL/GenBank/DDBJ databases">
        <title>Isolation and description of Catonella massiliensis sp. nov., a novel Catonella species, isolated from a stable periodontitis subject.</title>
        <authorList>
            <person name="Antezack A."/>
            <person name="Boxberger M."/>
            <person name="La Scola B."/>
            <person name="Monnet-Corti V."/>
        </authorList>
    </citation>
    <scope>NUCLEOTIDE SEQUENCE [LARGE SCALE GENOMIC DNA]</scope>
    <source>
        <strain evidence="10 11">Marseille-Q4567</strain>
    </source>
</reference>
<dbReference type="SUPFAM" id="SSF52540">
    <property type="entry name" value="P-loop containing nucleoside triphosphate hydrolases"/>
    <property type="match status" value="1"/>
</dbReference>
<dbReference type="EMBL" id="JAEPRJ010000001">
    <property type="protein sequence ID" value="MBK5897706.1"/>
    <property type="molecule type" value="Genomic_DNA"/>
</dbReference>
<name>A0ABS1J0M5_9FIRM</name>
<dbReference type="SUPFAM" id="SSF50447">
    <property type="entry name" value="Translation proteins"/>
    <property type="match status" value="1"/>
</dbReference>
<dbReference type="NCBIfam" id="TIGR00475">
    <property type="entry name" value="selB"/>
    <property type="match status" value="1"/>
</dbReference>
<dbReference type="SUPFAM" id="SSF46785">
    <property type="entry name" value="Winged helix' DNA-binding domain"/>
    <property type="match status" value="2"/>
</dbReference>
<dbReference type="Gene3D" id="1.10.10.10">
    <property type="entry name" value="Winged helix-like DNA-binding domain superfamily/Winged helix DNA-binding domain"/>
    <property type="match status" value="1"/>
</dbReference>
<dbReference type="PROSITE" id="PS51722">
    <property type="entry name" value="G_TR_2"/>
    <property type="match status" value="1"/>
</dbReference>
<dbReference type="Gene3D" id="1.10.10.2770">
    <property type="match status" value="1"/>
</dbReference>
<evidence type="ECO:0000256" key="5">
    <source>
        <dbReference type="ARBA" id="ARBA00022917"/>
    </source>
</evidence>
<dbReference type="Pfam" id="PF25461">
    <property type="entry name" value="Beta-barrel_SelB"/>
    <property type="match status" value="1"/>
</dbReference>
<dbReference type="PANTHER" id="PTHR43721:SF22">
    <property type="entry name" value="ELONGATION FACTOR TU, MITOCHONDRIAL"/>
    <property type="match status" value="1"/>
</dbReference>
<comment type="caution">
    <text evidence="10">The sequence shown here is derived from an EMBL/GenBank/DDBJ whole genome shotgun (WGS) entry which is preliminary data.</text>
</comment>
<organism evidence="10 11">
    <name type="scientific">Catonella massiliensis</name>
    <dbReference type="NCBI Taxonomy" id="2799636"/>
    <lineage>
        <taxon>Bacteria</taxon>
        <taxon>Bacillati</taxon>
        <taxon>Bacillota</taxon>
        <taxon>Clostridia</taxon>
        <taxon>Lachnospirales</taxon>
        <taxon>Lachnospiraceae</taxon>
        <taxon>Catonella</taxon>
    </lineage>
</organism>
<dbReference type="GO" id="GO:0003746">
    <property type="term" value="F:translation elongation factor activity"/>
    <property type="evidence" value="ECO:0007669"/>
    <property type="project" value="UniProtKB-KW"/>
</dbReference>
<comment type="function">
    <text evidence="7">Translation factor necessary for the incorporation of selenocysteine into proteins. It probably replaces EF-Tu for the insertion of selenocysteine directed by the UGA codon. SelB binds GTP and GDP.</text>
</comment>
<dbReference type="InterPro" id="IPR057335">
    <property type="entry name" value="Beta-barrel_SelB"/>
</dbReference>
<keyword evidence="4" id="KW-0547">Nucleotide-binding</keyword>
<dbReference type="Proteomes" id="UP000604730">
    <property type="component" value="Unassembled WGS sequence"/>
</dbReference>
<evidence type="ECO:0000256" key="3">
    <source>
        <dbReference type="ARBA" id="ARBA00022490"/>
    </source>
</evidence>
<dbReference type="InterPro" id="IPR004161">
    <property type="entry name" value="EFTu-like_2"/>
</dbReference>
<keyword evidence="6" id="KW-0342">GTP-binding</keyword>
<dbReference type="Pfam" id="PF09107">
    <property type="entry name" value="WHD_3rd_SelB"/>
    <property type="match status" value="1"/>
</dbReference>
<dbReference type="InterPro" id="IPR036390">
    <property type="entry name" value="WH_DNA-bd_sf"/>
</dbReference>
<dbReference type="InterPro" id="IPR015190">
    <property type="entry name" value="Elong_fac_SelB-wing-hlx_typ-2"/>
</dbReference>
<dbReference type="InterPro" id="IPR027417">
    <property type="entry name" value="P-loop_NTPase"/>
</dbReference>
<dbReference type="PRINTS" id="PR00315">
    <property type="entry name" value="ELONGATNFCT"/>
</dbReference>
<dbReference type="InterPro" id="IPR050055">
    <property type="entry name" value="EF-Tu_GTPase"/>
</dbReference>
<dbReference type="PROSITE" id="PS00301">
    <property type="entry name" value="G_TR_1"/>
    <property type="match status" value="1"/>
</dbReference>
<evidence type="ECO:0000313" key="10">
    <source>
        <dbReference type="EMBL" id="MBK5897706.1"/>
    </source>
</evidence>
<sequence>MKHIIIGTAGHIDHGKTTLIHALTGRNTDRLKEEQKRGITIELGFTWFDLKDHTRCGIIDVPGHEKFINNMVAGVVGMDLVLMVVAADEGIMPQTKEHLDILGLLGIEKTILVLNKCDTVDEEWLSMMEEDVKEELKGTIMEGAPVARVSAMTGDGIEELKELILHMVKDDVKEKDVNSIPRLPVDRVFSMPGFGTVVTGTLLSGSISKNDTLEVFPIGKECKIRNIQVHETNQDKCEAGQRVALNISNIHKDELHRGCVIAPVGSMENSRLMDVKLTVLKDSNRNIKNRDRLHLFTGTSEILCRAILLDKDELVPGETGLAQLLLEEELATKRGDRFIVRFYSPLETIGGGIVLEPNPRKKKRFNEDAIEELLKKESGSLADVCELNIRAETEDLITLKDLAKNMSHSAEELRPYLDELIADGIIYEFPKNKDIFFWHRDNAFILSQEIVRDLKKFYEKYPYRAGIKKAEIHSSYMKKVKLNVFEECINKLVSENLIEVRNEYVCLPGYEINKDETYLSIEKLLTDTFETAGYAFLRFSEIDKKKYSDEVVMDVLRVMMDEEKAVKVGIELEMYTMKHFMDVAEQKVREHFKTNEIITISEVREMFETSRKCAKPIIEYMDVIKVTKKVGGETERVAY</sequence>
<evidence type="ECO:0000256" key="1">
    <source>
        <dbReference type="ARBA" id="ARBA00004496"/>
    </source>
</evidence>
<gene>
    <name evidence="10" type="primary">selB</name>
    <name evidence="10" type="ORF">JJN12_07945</name>
</gene>
<dbReference type="CDD" id="cd04171">
    <property type="entry name" value="SelB"/>
    <property type="match status" value="1"/>
</dbReference>
<dbReference type="InterPro" id="IPR009000">
    <property type="entry name" value="Transl_B-barrel_sf"/>
</dbReference>
<dbReference type="InterPro" id="IPR031157">
    <property type="entry name" value="G_TR_CS"/>
</dbReference>
<comment type="subcellular location">
    <subcellularLocation>
        <location evidence="1">Cytoplasm</location>
    </subcellularLocation>
</comment>
<keyword evidence="3" id="KW-0963">Cytoplasm</keyword>
<dbReference type="SUPFAM" id="SSF50465">
    <property type="entry name" value="EF-Tu/eEF-1alpha/eIF2-gamma C-terminal domain"/>
    <property type="match status" value="1"/>
</dbReference>
<evidence type="ECO:0000256" key="6">
    <source>
        <dbReference type="ARBA" id="ARBA00023134"/>
    </source>
</evidence>
<feature type="domain" description="Tr-type G" evidence="9">
    <location>
        <begin position="1"/>
        <end position="172"/>
    </location>
</feature>
<dbReference type="Pfam" id="PF03144">
    <property type="entry name" value="GTP_EFTU_D2"/>
    <property type="match status" value="1"/>
</dbReference>
<dbReference type="Gene3D" id="2.40.30.10">
    <property type="entry name" value="Translation factors"/>
    <property type="match status" value="1"/>
</dbReference>
<evidence type="ECO:0000256" key="2">
    <source>
        <dbReference type="ARBA" id="ARBA00015953"/>
    </source>
</evidence>
<evidence type="ECO:0000256" key="7">
    <source>
        <dbReference type="ARBA" id="ARBA00025526"/>
    </source>
</evidence>
<dbReference type="InterPro" id="IPR015191">
    <property type="entry name" value="SelB_WHD4"/>
</dbReference>
<proteinExistence type="predicted"/>
<keyword evidence="11" id="KW-1185">Reference proteome</keyword>
<keyword evidence="10" id="KW-0251">Elongation factor</keyword>
<evidence type="ECO:0000256" key="4">
    <source>
        <dbReference type="ARBA" id="ARBA00022741"/>
    </source>
</evidence>
<dbReference type="CDD" id="cd15491">
    <property type="entry name" value="selB_III"/>
    <property type="match status" value="1"/>
</dbReference>